<dbReference type="PROSITE" id="PS50930">
    <property type="entry name" value="HTH_LYTTR"/>
    <property type="match status" value="1"/>
</dbReference>
<evidence type="ECO:0000313" key="7">
    <source>
        <dbReference type="Proteomes" id="UP000094271"/>
    </source>
</evidence>
<proteinExistence type="predicted"/>
<dbReference type="InterPro" id="IPR007492">
    <property type="entry name" value="LytTR_DNA-bd_dom"/>
</dbReference>
<evidence type="ECO:0000313" key="4">
    <source>
        <dbReference type="EMBL" id="ODR46854.1"/>
    </source>
</evidence>
<name>A0A1E3UBY1_9FIRM</name>
<dbReference type="EMBL" id="MCGH01000002">
    <property type="protein sequence ID" value="ODM05693.1"/>
    <property type="molecule type" value="Genomic_DNA"/>
</dbReference>
<dbReference type="PANTHER" id="PTHR37299">
    <property type="entry name" value="TRANSCRIPTIONAL REGULATOR-RELATED"/>
    <property type="match status" value="1"/>
</dbReference>
<dbReference type="GO" id="GO:0003677">
    <property type="term" value="F:DNA binding"/>
    <property type="evidence" value="ECO:0007669"/>
    <property type="project" value="UniProtKB-KW"/>
</dbReference>
<dbReference type="Pfam" id="PF04397">
    <property type="entry name" value="LytTR"/>
    <property type="match status" value="1"/>
</dbReference>
<comment type="caution">
    <text evidence="4">The sequence shown here is derived from an EMBL/GenBank/DDBJ whole genome shotgun (WGS) entry which is preliminary data.</text>
</comment>
<keyword evidence="2" id="KW-0238">DNA-binding</keyword>
<dbReference type="Gene3D" id="2.40.50.1020">
    <property type="entry name" value="LytTr DNA-binding domain"/>
    <property type="match status" value="1"/>
</dbReference>
<reference evidence="6 9" key="1">
    <citation type="submission" date="2016-07" db="EMBL/GenBank/DDBJ databases">
        <title>Characterization of isolates of Eisenbergiella tayi derived from blood cultures, using whole genome sequencing.</title>
        <authorList>
            <person name="Burdz T."/>
            <person name="Wiebe D."/>
            <person name="Huynh C."/>
            <person name="Bernard K."/>
        </authorList>
    </citation>
    <scope>NUCLEOTIDE SEQUENCE [LARGE SCALE GENOMIC DNA]</scope>
    <source>
        <strain evidence="2 6">NML 110608</strain>
        <strain evidence="3 9">NML 120489</strain>
    </source>
</reference>
<feature type="domain" description="HTH LytTR-type" evidence="1">
    <location>
        <begin position="152"/>
        <end position="237"/>
    </location>
</feature>
<organism evidence="4 7">
    <name type="scientific">Eisenbergiella tayi</name>
    <dbReference type="NCBI Taxonomy" id="1432052"/>
    <lineage>
        <taxon>Bacteria</taxon>
        <taxon>Bacillati</taxon>
        <taxon>Bacillota</taxon>
        <taxon>Clostridia</taxon>
        <taxon>Lachnospirales</taxon>
        <taxon>Lachnospiraceae</taxon>
        <taxon>Eisenbergiella</taxon>
    </lineage>
</organism>
<reference evidence="4 7" key="3">
    <citation type="submission" date="2016-08" db="EMBL/GenBank/DDBJ databases">
        <authorList>
            <person name="Seilhamer J.J."/>
        </authorList>
    </citation>
    <scope>NUCLEOTIDE SEQUENCE [LARGE SCALE GENOMIC DNA]</scope>
    <source>
        <strain evidence="4 7">NML150140-1</strain>
    </source>
</reference>
<evidence type="ECO:0000313" key="9">
    <source>
        <dbReference type="Proteomes" id="UP000095003"/>
    </source>
</evidence>
<evidence type="ECO:0000313" key="5">
    <source>
        <dbReference type="EMBL" id="ODR57598.1"/>
    </source>
</evidence>
<dbReference type="AlphaFoldDB" id="A0A1E3UBY1"/>
<evidence type="ECO:0000313" key="6">
    <source>
        <dbReference type="Proteomes" id="UP000094067"/>
    </source>
</evidence>
<dbReference type="Proteomes" id="UP000094067">
    <property type="component" value="Unassembled WGS sequence"/>
</dbReference>
<evidence type="ECO:0000313" key="8">
    <source>
        <dbReference type="Proteomes" id="UP000094869"/>
    </source>
</evidence>
<keyword evidence="8" id="KW-1185">Reference proteome</keyword>
<dbReference type="EMBL" id="MCGI01000001">
    <property type="protein sequence ID" value="ODM13274.1"/>
    <property type="molecule type" value="Genomic_DNA"/>
</dbReference>
<reference evidence="5 8" key="2">
    <citation type="submission" date="2016-08" db="EMBL/GenBank/DDBJ databases">
        <title>Characterization of Isolates of Eisenbergiella tayi Derived from Blood Cultures, Using Whole Genome Sequencing.</title>
        <authorList>
            <person name="Bernier A.-M."/>
            <person name="Burdz T."/>
            <person name="Wiebe D."/>
            <person name="Bernard K."/>
        </authorList>
    </citation>
    <scope>NUCLEOTIDE SEQUENCE [LARGE SCALE GENOMIC DNA]</scope>
    <source>
        <strain evidence="5 8">NML120146</strain>
    </source>
</reference>
<accession>A0A1E3UBY1</accession>
<dbReference type="GO" id="GO:0000156">
    <property type="term" value="F:phosphorelay response regulator activity"/>
    <property type="evidence" value="ECO:0007669"/>
    <property type="project" value="InterPro"/>
</dbReference>
<dbReference type="PANTHER" id="PTHR37299:SF1">
    <property type="entry name" value="STAGE 0 SPORULATION PROTEIN A HOMOLOG"/>
    <property type="match status" value="1"/>
</dbReference>
<dbReference type="GeneID" id="93299496"/>
<dbReference type="Proteomes" id="UP000094271">
    <property type="component" value="Unassembled WGS sequence"/>
</dbReference>
<gene>
    <name evidence="3" type="ORF">BEH84_00989</name>
    <name evidence="4" type="ORF">BEI59_24245</name>
    <name evidence="2" type="ORF">BEI61_01582</name>
    <name evidence="5" type="ORF">BEI63_10850</name>
</gene>
<sequence>MVLGLYCRDDLLAREIEETVLSLRMGAGCGEKPVRGMDYELRRLASLPGAFEDMTEGDGGFFLILAGEKPEDAIAAAERLWADRPSLSVIYVASQAEDVFSALPYPFYHLVRRFALEQDLGAVFKKMERSRPPVQRWHTFLCKNELVRVCQKDILYLESERHEIRIHCRDEIMTTTEPLSQCEERLKDGGFARIHKSFLVSLYHVNRMERDSLTLDNGEKLYISRYRYPEVKLQFESYIRHLEFL</sequence>
<dbReference type="InterPro" id="IPR046947">
    <property type="entry name" value="LytR-like"/>
</dbReference>
<dbReference type="Proteomes" id="UP000094869">
    <property type="component" value="Unassembled WGS sequence"/>
</dbReference>
<dbReference type="Proteomes" id="UP000095003">
    <property type="component" value="Unassembled WGS sequence"/>
</dbReference>
<dbReference type="RefSeq" id="WP_069151882.1">
    <property type="nucleotide sequence ID" value="NZ_DBFYTC010000053.1"/>
</dbReference>
<evidence type="ECO:0000313" key="2">
    <source>
        <dbReference type="EMBL" id="ODM05693.1"/>
    </source>
</evidence>
<evidence type="ECO:0000313" key="3">
    <source>
        <dbReference type="EMBL" id="ODM13274.1"/>
    </source>
</evidence>
<evidence type="ECO:0000259" key="1">
    <source>
        <dbReference type="PROSITE" id="PS50930"/>
    </source>
</evidence>
<dbReference type="EMBL" id="MEHD01000021">
    <property type="protein sequence ID" value="ODR57598.1"/>
    <property type="molecule type" value="Genomic_DNA"/>
</dbReference>
<dbReference type="SMART" id="SM00850">
    <property type="entry name" value="LytTR"/>
    <property type="match status" value="1"/>
</dbReference>
<dbReference type="EMBL" id="MEHA01000022">
    <property type="protein sequence ID" value="ODR46854.1"/>
    <property type="molecule type" value="Genomic_DNA"/>
</dbReference>
<protein>
    <submittedName>
        <fullName evidence="2">LytTr DNA-binding domain protein</fullName>
    </submittedName>
</protein>